<dbReference type="EMBL" id="MU001492">
    <property type="protein sequence ID" value="KAF2451837.1"/>
    <property type="molecule type" value="Genomic_DNA"/>
</dbReference>
<organism evidence="2 3">
    <name type="scientific">Karstenula rhodostoma CBS 690.94</name>
    <dbReference type="NCBI Taxonomy" id="1392251"/>
    <lineage>
        <taxon>Eukaryota</taxon>
        <taxon>Fungi</taxon>
        <taxon>Dikarya</taxon>
        <taxon>Ascomycota</taxon>
        <taxon>Pezizomycotina</taxon>
        <taxon>Dothideomycetes</taxon>
        <taxon>Pleosporomycetidae</taxon>
        <taxon>Pleosporales</taxon>
        <taxon>Massarineae</taxon>
        <taxon>Didymosphaeriaceae</taxon>
        <taxon>Karstenula</taxon>
    </lineage>
</organism>
<evidence type="ECO:0000313" key="3">
    <source>
        <dbReference type="Proteomes" id="UP000799764"/>
    </source>
</evidence>
<proteinExistence type="predicted"/>
<sequence length="671" mass="74658">SDDDGHTASVASTSPDDMSLTLSETESEGEDDFADYHTGEASQLAESTTHDPLDTEVIAAGEDSTLTERPVLGDSDCSFHFTLDERPLEAHAVTEGYSVVKEFTPEQSTSKVLEPYGCTDIRLSVVLCLADRFYPERASFKVLFVGRLDTWSEEGIKTSILNALLASPGSSKSIMVRGQVEPYSPVLHAAHCTAVEVQSKIGTPKRTIFKLDSSDGADLVISHGRKNDTLPDLAIFCYPQSSSAPLTEAEYLDARFACKTNGIPTLDVTDHRRFNEEQPGFKSDEDAMNLRVCVEGKSDSDFRQIDWLPVDVYTFMHLEPSDLNRHLAAISPCAQNPRQTTRRRDVNSWNFASVTPGFVQQGFKSLMSVDAPVKLGLILFALTGLVAAAYLGASIPQLKNDSTTPAVAHPKLTSSLVHDPVSAAGTPTPQAFISTTSAPWVKGKTAAKTTKIGGFEIQTSGDQQFILRPSERFTGRTRKPQLQIQVSRDSKNVPIRYERTMDGVYVVDLEEHYPIGPFNVSIATHSKPLMQQSFNIRLGHQKSRVEQWWSSLQRESAKAQHVLHDVSSNVVQQLQAACARITDETHGWKEKVERSEHDVADRVRETRQQIDRRLHEVRDELWMSLRQTTAPVRTSRRTLWARNNAYVWRCGFERMVGLSSRDKDGKKTRSC</sequence>
<gene>
    <name evidence="2" type="ORF">P171DRAFT_325126</name>
</gene>
<evidence type="ECO:0000313" key="2">
    <source>
        <dbReference type="EMBL" id="KAF2451837.1"/>
    </source>
</evidence>
<protein>
    <submittedName>
        <fullName evidence="2">Uncharacterized protein</fullName>
    </submittedName>
</protein>
<feature type="non-terminal residue" evidence="2">
    <location>
        <position position="1"/>
    </location>
</feature>
<evidence type="ECO:0000256" key="1">
    <source>
        <dbReference type="SAM" id="MobiDB-lite"/>
    </source>
</evidence>
<name>A0A9P4UJZ5_9PLEO</name>
<dbReference type="Proteomes" id="UP000799764">
    <property type="component" value="Unassembled WGS sequence"/>
</dbReference>
<comment type="caution">
    <text evidence="2">The sequence shown here is derived from an EMBL/GenBank/DDBJ whole genome shotgun (WGS) entry which is preliminary data.</text>
</comment>
<accession>A0A9P4UJZ5</accession>
<feature type="non-terminal residue" evidence="2">
    <location>
        <position position="671"/>
    </location>
</feature>
<keyword evidence="3" id="KW-1185">Reference proteome</keyword>
<dbReference type="OrthoDB" id="439943at2759"/>
<reference evidence="2" key="1">
    <citation type="journal article" date="2020" name="Stud. Mycol.">
        <title>101 Dothideomycetes genomes: a test case for predicting lifestyles and emergence of pathogens.</title>
        <authorList>
            <person name="Haridas S."/>
            <person name="Albert R."/>
            <person name="Binder M."/>
            <person name="Bloem J."/>
            <person name="Labutti K."/>
            <person name="Salamov A."/>
            <person name="Andreopoulos B."/>
            <person name="Baker S."/>
            <person name="Barry K."/>
            <person name="Bills G."/>
            <person name="Bluhm B."/>
            <person name="Cannon C."/>
            <person name="Castanera R."/>
            <person name="Culley D."/>
            <person name="Daum C."/>
            <person name="Ezra D."/>
            <person name="Gonzalez J."/>
            <person name="Henrissat B."/>
            <person name="Kuo A."/>
            <person name="Liang C."/>
            <person name="Lipzen A."/>
            <person name="Lutzoni F."/>
            <person name="Magnuson J."/>
            <person name="Mondo S."/>
            <person name="Nolan M."/>
            <person name="Ohm R."/>
            <person name="Pangilinan J."/>
            <person name="Park H.-J."/>
            <person name="Ramirez L."/>
            <person name="Alfaro M."/>
            <person name="Sun H."/>
            <person name="Tritt A."/>
            <person name="Yoshinaga Y."/>
            <person name="Zwiers L.-H."/>
            <person name="Turgeon B."/>
            <person name="Goodwin S."/>
            <person name="Spatafora J."/>
            <person name="Crous P."/>
            <person name="Grigoriev I."/>
        </authorList>
    </citation>
    <scope>NUCLEOTIDE SEQUENCE</scope>
    <source>
        <strain evidence="2">CBS 690.94</strain>
    </source>
</reference>
<dbReference type="AlphaFoldDB" id="A0A9P4UJZ5"/>
<feature type="region of interest" description="Disordered" evidence="1">
    <location>
        <begin position="1"/>
        <end position="53"/>
    </location>
</feature>